<feature type="region of interest" description="Disordered" evidence="1">
    <location>
        <begin position="1"/>
        <end position="245"/>
    </location>
</feature>
<feature type="compositionally biased region" description="Acidic residues" evidence="1">
    <location>
        <begin position="55"/>
        <end position="73"/>
    </location>
</feature>
<dbReference type="Proteomes" id="UP000297245">
    <property type="component" value="Unassembled WGS sequence"/>
</dbReference>
<evidence type="ECO:0000313" key="3">
    <source>
        <dbReference type="EMBL" id="THU96047.1"/>
    </source>
</evidence>
<proteinExistence type="predicted"/>
<feature type="compositionally biased region" description="Polar residues" evidence="1">
    <location>
        <begin position="12"/>
        <end position="28"/>
    </location>
</feature>
<dbReference type="OrthoDB" id="3225557at2759"/>
<accession>A0A4S8M1T3</accession>
<keyword evidence="4" id="KW-1185">Reference proteome</keyword>
<dbReference type="EMBL" id="ML179186">
    <property type="protein sequence ID" value="THU96047.1"/>
    <property type="molecule type" value="Genomic_DNA"/>
</dbReference>
<gene>
    <name evidence="3" type="ORF">K435DRAFT_858949</name>
</gene>
<feature type="compositionally biased region" description="Basic and acidic residues" evidence="1">
    <location>
        <begin position="190"/>
        <end position="199"/>
    </location>
</feature>
<dbReference type="InterPro" id="IPR045341">
    <property type="entry name" value="DUF6532"/>
</dbReference>
<dbReference type="AlphaFoldDB" id="A0A4S8M1T3"/>
<name>A0A4S8M1T3_DENBC</name>
<evidence type="ECO:0000313" key="4">
    <source>
        <dbReference type="Proteomes" id="UP000297245"/>
    </source>
</evidence>
<feature type="domain" description="DUF6532" evidence="2">
    <location>
        <begin position="337"/>
        <end position="500"/>
    </location>
</feature>
<feature type="compositionally biased region" description="Pro residues" evidence="1">
    <location>
        <begin position="227"/>
        <end position="238"/>
    </location>
</feature>
<feature type="compositionally biased region" description="Basic and acidic residues" evidence="1">
    <location>
        <begin position="74"/>
        <end position="87"/>
    </location>
</feature>
<feature type="compositionally biased region" description="Basic and acidic residues" evidence="1">
    <location>
        <begin position="162"/>
        <end position="175"/>
    </location>
</feature>
<evidence type="ECO:0000256" key="1">
    <source>
        <dbReference type="SAM" id="MobiDB-lite"/>
    </source>
</evidence>
<reference evidence="3 4" key="1">
    <citation type="journal article" date="2019" name="Nat. Ecol. Evol.">
        <title>Megaphylogeny resolves global patterns of mushroom evolution.</title>
        <authorList>
            <person name="Varga T."/>
            <person name="Krizsan K."/>
            <person name="Foldi C."/>
            <person name="Dima B."/>
            <person name="Sanchez-Garcia M."/>
            <person name="Sanchez-Ramirez S."/>
            <person name="Szollosi G.J."/>
            <person name="Szarkandi J.G."/>
            <person name="Papp V."/>
            <person name="Albert L."/>
            <person name="Andreopoulos W."/>
            <person name="Angelini C."/>
            <person name="Antonin V."/>
            <person name="Barry K.W."/>
            <person name="Bougher N.L."/>
            <person name="Buchanan P."/>
            <person name="Buyck B."/>
            <person name="Bense V."/>
            <person name="Catcheside P."/>
            <person name="Chovatia M."/>
            <person name="Cooper J."/>
            <person name="Damon W."/>
            <person name="Desjardin D."/>
            <person name="Finy P."/>
            <person name="Geml J."/>
            <person name="Haridas S."/>
            <person name="Hughes K."/>
            <person name="Justo A."/>
            <person name="Karasinski D."/>
            <person name="Kautmanova I."/>
            <person name="Kiss B."/>
            <person name="Kocsube S."/>
            <person name="Kotiranta H."/>
            <person name="LaButti K.M."/>
            <person name="Lechner B.E."/>
            <person name="Liimatainen K."/>
            <person name="Lipzen A."/>
            <person name="Lukacs Z."/>
            <person name="Mihaltcheva S."/>
            <person name="Morgado L.N."/>
            <person name="Niskanen T."/>
            <person name="Noordeloos M.E."/>
            <person name="Ohm R.A."/>
            <person name="Ortiz-Santana B."/>
            <person name="Ovrebo C."/>
            <person name="Racz N."/>
            <person name="Riley R."/>
            <person name="Savchenko A."/>
            <person name="Shiryaev A."/>
            <person name="Soop K."/>
            <person name="Spirin V."/>
            <person name="Szebenyi C."/>
            <person name="Tomsovsky M."/>
            <person name="Tulloss R.E."/>
            <person name="Uehling J."/>
            <person name="Grigoriev I.V."/>
            <person name="Vagvolgyi C."/>
            <person name="Papp T."/>
            <person name="Martin F.M."/>
            <person name="Miettinen O."/>
            <person name="Hibbett D.S."/>
            <person name="Nagy L.G."/>
        </authorList>
    </citation>
    <scope>NUCLEOTIDE SEQUENCE [LARGE SCALE GENOMIC DNA]</scope>
    <source>
        <strain evidence="3 4">CBS 962.96</strain>
    </source>
</reference>
<sequence length="549" mass="60349">MAKAKTKGTAVASATLSTRSSIKNQTSKSVKRKSAPIGNVEPLTKKKKAARKEVLEDEPTDSDDNESASEQSEDDRTGDNDAARFCDEEAPQIMSQSEAEGSEDESVARKTHQRLSRLSRSSSLLSFPLSDNDGPISVPHTDTEAGLTDTPDEDDRSSPPLYRRDSDSETVEKPKAHSRTRTKTRKSTRKTAEKLRDELPQVTNETLPMSRVSNRPTIPVAQAPVLAPTPPPPPPPPSSLATPSTTTSIPYTWLSHTAIITTAKGRSFELDTLKQQNRHIRKILDRSFKIGKLYMLSDDEHCPVNDELKNIAFGALVQACRQLGYAGGNDVLGRLEAGDYESYIKPIVHTAYHRIGLERKDLKLTQMSTVLAAYGLVNDAAGRAQALGYVTQYTYSYGTLPSGEYDTTKPFEHSALPTYIGAMFFGAHPYATIIANNKHIFKSSIASKPDELELPKGMVALSVAAIHSILSDFARQCKENFPSKELAGVWQTAIAILENIEQVNKNRYHNLMHGLYLKSSGTLPLAKHGLTNQQIFDLVDWSALADDQN</sequence>
<feature type="compositionally biased region" description="Polar residues" evidence="1">
    <location>
        <begin position="201"/>
        <end position="216"/>
    </location>
</feature>
<dbReference type="Pfam" id="PF20149">
    <property type="entry name" value="DUF6532"/>
    <property type="match status" value="1"/>
</dbReference>
<organism evidence="3 4">
    <name type="scientific">Dendrothele bispora (strain CBS 962.96)</name>
    <dbReference type="NCBI Taxonomy" id="1314807"/>
    <lineage>
        <taxon>Eukaryota</taxon>
        <taxon>Fungi</taxon>
        <taxon>Dikarya</taxon>
        <taxon>Basidiomycota</taxon>
        <taxon>Agaricomycotina</taxon>
        <taxon>Agaricomycetes</taxon>
        <taxon>Agaricomycetidae</taxon>
        <taxon>Agaricales</taxon>
        <taxon>Agaricales incertae sedis</taxon>
        <taxon>Dendrothele</taxon>
    </lineage>
</organism>
<protein>
    <recommendedName>
        <fullName evidence="2">DUF6532 domain-containing protein</fullName>
    </recommendedName>
</protein>
<evidence type="ECO:0000259" key="2">
    <source>
        <dbReference type="Pfam" id="PF20149"/>
    </source>
</evidence>
<feature type="compositionally biased region" description="Basic residues" evidence="1">
    <location>
        <begin position="176"/>
        <end position="189"/>
    </location>
</feature>